<evidence type="ECO:0000256" key="1">
    <source>
        <dbReference type="SAM" id="Coils"/>
    </source>
</evidence>
<evidence type="ECO:0008006" key="4">
    <source>
        <dbReference type="Google" id="ProtNLM"/>
    </source>
</evidence>
<organism evidence="2 3">
    <name type="scientific">Ignisphaera aggregans (strain DSM 17230 / JCM 13409 / AQ1.S1)</name>
    <dbReference type="NCBI Taxonomy" id="583356"/>
    <lineage>
        <taxon>Archaea</taxon>
        <taxon>Thermoproteota</taxon>
        <taxon>Thermoprotei</taxon>
        <taxon>Desulfurococcales</taxon>
        <taxon>Desulfurococcaceae</taxon>
        <taxon>Ignisphaera</taxon>
    </lineage>
</organism>
<protein>
    <recommendedName>
        <fullName evidence="4">DUF3782 domain-containing protein</fullName>
    </recommendedName>
</protein>
<dbReference type="HOGENOM" id="CLU_1092417_0_0_2"/>
<dbReference type="AlphaFoldDB" id="E0STM3"/>
<name>E0STM3_IGNAA</name>
<evidence type="ECO:0000313" key="2">
    <source>
        <dbReference type="EMBL" id="ADM27639.1"/>
    </source>
</evidence>
<sequence length="254" mass="29706">MSSDLSEFLNYLYNELRRLSNKVDSLSYSVTTAVSTIHSRIESLERTVANIVIELGRIEKSLQILNKRIENVRKELEKEISATRVYLEQRIENVRIELNNQINATRTYLEGRIVETEKRLNERIDKTEQRLDQHLAEQDRVLEIHGEGLLGSVVMQLMNSLIPRITPTTHVVVGQFNSYPLIVIEEADYIYMVYIVKEEDQGLIEQIRLFEDSLRRYTGKDVKRYILAMKPKEETPLWLARILDETSQLSSSRH</sequence>
<feature type="coiled-coil region" evidence="1">
    <location>
        <begin position="55"/>
        <end position="82"/>
    </location>
</feature>
<proteinExistence type="predicted"/>
<gene>
    <name evidence="2" type="ordered locus">Igag_0816</name>
</gene>
<keyword evidence="3" id="KW-1185">Reference proteome</keyword>
<dbReference type="EMBL" id="CP002098">
    <property type="protein sequence ID" value="ADM27639.1"/>
    <property type="molecule type" value="Genomic_DNA"/>
</dbReference>
<dbReference type="Proteomes" id="UP000001304">
    <property type="component" value="Chromosome"/>
</dbReference>
<dbReference type="STRING" id="583356.Igag_0816"/>
<dbReference type="SUPFAM" id="SSF47162">
    <property type="entry name" value="Apolipoprotein"/>
    <property type="match status" value="1"/>
</dbReference>
<accession>E0STM3</accession>
<reference evidence="2 3" key="1">
    <citation type="journal article" date="2010" name="Stand. Genomic Sci.">
        <title>Complete genome sequence of Ignisphaera aggregans type strain (AQ1.S1).</title>
        <authorList>
            <person name="Goker M."/>
            <person name="Held B."/>
            <person name="Lapidus A."/>
            <person name="Nolan M."/>
            <person name="Spring S."/>
            <person name="Yasawong M."/>
            <person name="Lucas S."/>
            <person name="Glavina Del Rio T."/>
            <person name="Tice H."/>
            <person name="Cheng J.F."/>
            <person name="Goodwin L."/>
            <person name="Tapia R."/>
            <person name="Pitluck S."/>
            <person name="Liolios K."/>
            <person name="Ivanova N."/>
            <person name="Mavromatis K."/>
            <person name="Mikhailova N."/>
            <person name="Pati A."/>
            <person name="Chen A."/>
            <person name="Palaniappan K."/>
            <person name="Brambilla E."/>
            <person name="Land M."/>
            <person name="Hauser L."/>
            <person name="Chang Y.J."/>
            <person name="Jeffries C.D."/>
            <person name="Brettin T."/>
            <person name="Detter J.C."/>
            <person name="Han C."/>
            <person name="Rohde M."/>
            <person name="Sikorski J."/>
            <person name="Woyke T."/>
            <person name="Bristow J."/>
            <person name="Eisen J.A."/>
            <person name="Markowitz V."/>
            <person name="Hugenholtz P."/>
            <person name="Kyrpides N.C."/>
            <person name="Klenk H.P."/>
        </authorList>
    </citation>
    <scope>NUCLEOTIDE SEQUENCE [LARGE SCALE GENOMIC DNA]</scope>
    <source>
        <strain evidence="3">DSM 17230 / JCM 13409 / AQ1.S1</strain>
    </source>
</reference>
<keyword evidence="1" id="KW-0175">Coiled coil</keyword>
<dbReference type="Gene3D" id="1.20.120.20">
    <property type="entry name" value="Apolipoprotein"/>
    <property type="match status" value="1"/>
</dbReference>
<evidence type="ECO:0000313" key="3">
    <source>
        <dbReference type="Proteomes" id="UP000001304"/>
    </source>
</evidence>
<dbReference type="BioCyc" id="IAGG583356:GHAH-805-MONOMER"/>
<dbReference type="KEGG" id="iag:Igag_0816"/>